<evidence type="ECO:0000313" key="3">
    <source>
        <dbReference type="EMBL" id="AHG23428.1"/>
    </source>
</evidence>
<keyword evidence="1" id="KW-0812">Transmembrane</keyword>
<dbReference type="EMBL" id="HQ824556">
    <property type="protein sequence ID" value="ADV36403.1"/>
    <property type="molecule type" value="Genomic_DNA"/>
</dbReference>
<proteinExistence type="predicted"/>
<keyword evidence="1" id="KW-0472">Membrane</keyword>
<dbReference type="Proteomes" id="UP000019124">
    <property type="component" value="Segment"/>
</dbReference>
<accession>E7EKP8</accession>
<feature type="transmembrane region" description="Helical" evidence="1">
    <location>
        <begin position="6"/>
        <end position="21"/>
    </location>
</feature>
<organism evidence="2">
    <name type="scientific">Edwardsiella phage eiAU</name>
    <dbReference type="NCBI Taxonomy" id="945083"/>
    <lineage>
        <taxon>Viruses</taxon>
        <taxon>Duplodnaviria</taxon>
        <taxon>Heunggongvirae</taxon>
        <taxon>Uroviricota</taxon>
        <taxon>Caudoviricetes</taxon>
        <taxon>Eiauvirus</taxon>
        <taxon>Eiauvirus eiAU</taxon>
    </lineage>
</organism>
<keyword evidence="1" id="KW-1133">Transmembrane helix</keyword>
<reference evidence="2" key="2">
    <citation type="journal article" date="2011" name="Virol. J.">
        <title>Comparative genomic analysis of bacteriophages specific to the channel catfish pathogen Edwardsiella ictaluri.</title>
        <authorList>
            <person name="Carrias A."/>
            <person name="Welch T.J."/>
            <person name="Waldbieser G.C."/>
            <person name="Mead D.A."/>
            <person name="Terhune J.S."/>
            <person name="Liles M.R."/>
        </authorList>
    </citation>
    <scope>NUCLEOTIDE SEQUENCE</scope>
</reference>
<reference evidence="2" key="1">
    <citation type="submission" date="2010-12" db="EMBL/GenBank/DDBJ databases">
        <authorList>
            <person name="Carrias A.A."/>
            <person name="Welch T.J."/>
            <person name="Waldbieser G.C."/>
            <person name="Mead D.A."/>
            <person name="Terhune J.S."/>
            <person name="Liles M.R."/>
        </authorList>
    </citation>
    <scope>NUCLEOTIDE SEQUENCE</scope>
</reference>
<feature type="transmembrane region" description="Helical" evidence="1">
    <location>
        <begin position="33"/>
        <end position="51"/>
    </location>
</feature>
<evidence type="ECO:0000313" key="4">
    <source>
        <dbReference type="Proteomes" id="UP000019124"/>
    </source>
</evidence>
<gene>
    <name evidence="2" type="primary">eiAUOrf9</name>
    <name evidence="3" type="ORF">P858_12</name>
</gene>
<evidence type="ECO:0000313" key="2">
    <source>
        <dbReference type="EMBL" id="ADV36403.1"/>
    </source>
</evidence>
<name>E7EKP8_9CAUD</name>
<reference evidence="3 4" key="3">
    <citation type="submission" date="2013-10" db="EMBL/GenBank/DDBJ databases">
        <title>Identification of broad host specificity determinant of Edwardsiella ictaluri specific bacteriophages.</title>
        <authorList>
            <person name="Hossain M.J."/>
            <person name="Carrias A."/>
            <person name="Terhune J.S."/>
            <person name="Liles M.R."/>
        </authorList>
    </citation>
    <scope>NUCLEOTIDE SEQUENCE [LARGE SCALE GENOMIC DNA]</scope>
</reference>
<protein>
    <submittedName>
        <fullName evidence="2">Uncharacterized protein eiAUOrf9</fullName>
    </submittedName>
</protein>
<keyword evidence="4" id="KW-1185">Reference proteome</keyword>
<dbReference type="EMBL" id="KF772233">
    <property type="protein sequence ID" value="AHG23428.1"/>
    <property type="molecule type" value="Genomic_DNA"/>
</dbReference>
<sequence>MTYFLAMIAIMLTAVTIGTIDKKEKGLSGLSRGLLRVLAMAAMCLSFFVAFDMVDFKSPYYGYVKDQHKLTTALVFGLGAITLSIISTFGKRK</sequence>
<feature type="transmembrane region" description="Helical" evidence="1">
    <location>
        <begin position="71"/>
        <end position="90"/>
    </location>
</feature>
<evidence type="ECO:0000256" key="1">
    <source>
        <dbReference type="SAM" id="Phobius"/>
    </source>
</evidence>